<evidence type="ECO:0000313" key="2">
    <source>
        <dbReference type="EMBL" id="CAE7323508.1"/>
    </source>
</evidence>
<sequence length="353" mass="37996">MALSTGKVHHEELWQELVTNLELEMHRMSGSAASKAVYAASKFGHRGIRLYENAGRLLGEEASKLSAQDCAHAAGAFLRGPGSLAEQVVLKGPVGARILELGFASFDSQALALMLDALSRAAPSTWGVESMASSVLEELHGRARELSADELAIVVRSLGYLQPQVPEVLQTLLDYATRAVKEQGSSAHSLAMLCQGIAMQPSLSDASKRLEELLPEVQASLQEPEVPSAESAVQILWSLSRCKSSRDGVLAACDKVLSTRATELSANLLVRLAEGMAAVSRTGWEPSQALVQKVSYLLDMKRYDLPRGKLWRAAKAFEALGVSKSIFLEERDQPTAAKSPRRQGSLKPGPEPA</sequence>
<evidence type="ECO:0000256" key="1">
    <source>
        <dbReference type="SAM" id="MobiDB-lite"/>
    </source>
</evidence>
<gene>
    <name evidence="2" type="primary">Zdhhc9</name>
    <name evidence="2" type="ORF">SNAT2548_LOCUS16948</name>
</gene>
<dbReference type="Proteomes" id="UP000604046">
    <property type="component" value="Unassembled WGS sequence"/>
</dbReference>
<name>A0A812NW93_9DINO</name>
<protein>
    <submittedName>
        <fullName evidence="2">Zdhhc9 protein</fullName>
    </submittedName>
</protein>
<comment type="caution">
    <text evidence="2">The sequence shown here is derived from an EMBL/GenBank/DDBJ whole genome shotgun (WGS) entry which is preliminary data.</text>
</comment>
<proteinExistence type="predicted"/>
<feature type="region of interest" description="Disordered" evidence="1">
    <location>
        <begin position="331"/>
        <end position="353"/>
    </location>
</feature>
<evidence type="ECO:0000313" key="3">
    <source>
        <dbReference type="Proteomes" id="UP000604046"/>
    </source>
</evidence>
<reference evidence="2" key="1">
    <citation type="submission" date="2021-02" db="EMBL/GenBank/DDBJ databases">
        <authorList>
            <person name="Dougan E. K."/>
            <person name="Rhodes N."/>
            <person name="Thang M."/>
            <person name="Chan C."/>
        </authorList>
    </citation>
    <scope>NUCLEOTIDE SEQUENCE</scope>
</reference>
<accession>A0A812NW93</accession>
<dbReference type="AlphaFoldDB" id="A0A812NW93"/>
<dbReference type="OrthoDB" id="434319at2759"/>
<keyword evidence="3" id="KW-1185">Reference proteome</keyword>
<organism evidence="2 3">
    <name type="scientific">Symbiodinium natans</name>
    <dbReference type="NCBI Taxonomy" id="878477"/>
    <lineage>
        <taxon>Eukaryota</taxon>
        <taxon>Sar</taxon>
        <taxon>Alveolata</taxon>
        <taxon>Dinophyceae</taxon>
        <taxon>Suessiales</taxon>
        <taxon>Symbiodiniaceae</taxon>
        <taxon>Symbiodinium</taxon>
    </lineage>
</organism>
<dbReference type="EMBL" id="CAJNDS010002096">
    <property type="protein sequence ID" value="CAE7323508.1"/>
    <property type="molecule type" value="Genomic_DNA"/>
</dbReference>